<dbReference type="EMBL" id="JAVDTF010000005">
    <property type="protein sequence ID" value="MDR6786059.1"/>
    <property type="molecule type" value="Genomic_DNA"/>
</dbReference>
<evidence type="ECO:0000313" key="2">
    <source>
        <dbReference type="Proteomes" id="UP001246858"/>
    </source>
</evidence>
<keyword evidence="2" id="KW-1185">Reference proteome</keyword>
<dbReference type="Proteomes" id="UP001246858">
    <property type="component" value="Unassembled WGS sequence"/>
</dbReference>
<accession>A0ACC6L3X6</accession>
<evidence type="ECO:0000313" key="1">
    <source>
        <dbReference type="EMBL" id="MDR6786059.1"/>
    </source>
</evidence>
<gene>
    <name evidence="1" type="ORF">J2X78_004651</name>
</gene>
<organism evidence="1 2">
    <name type="scientific">Pedobacter africanus</name>
    <dbReference type="NCBI Taxonomy" id="151894"/>
    <lineage>
        <taxon>Bacteria</taxon>
        <taxon>Pseudomonadati</taxon>
        <taxon>Bacteroidota</taxon>
        <taxon>Sphingobacteriia</taxon>
        <taxon>Sphingobacteriales</taxon>
        <taxon>Sphingobacteriaceae</taxon>
        <taxon>Pedobacter</taxon>
    </lineage>
</organism>
<comment type="caution">
    <text evidence="1">The sequence shown here is derived from an EMBL/GenBank/DDBJ whole genome shotgun (WGS) entry which is preliminary data.</text>
</comment>
<reference evidence="1" key="1">
    <citation type="submission" date="2023-07" db="EMBL/GenBank/DDBJ databases">
        <title>Sorghum-associated microbial communities from plants grown in Nebraska, USA.</title>
        <authorList>
            <person name="Schachtman D."/>
        </authorList>
    </citation>
    <scope>NUCLEOTIDE SEQUENCE</scope>
    <source>
        <strain evidence="1">2697</strain>
    </source>
</reference>
<sequence>MKLEESVGDNLKSFEEIISSIANDNYDDACIAKILQLICMDIHMEAEISMTLYPDCTRPWLNLYVFNISRYLGNIEKTQKSVGKVHHERLNLIYTKLYRLSRFIEELLLNANN</sequence>
<name>A0ACC6L3X6_9SPHI</name>
<proteinExistence type="predicted"/>
<protein>
    <submittedName>
        <fullName evidence="1">Uncharacterized protein</fullName>
    </submittedName>
</protein>